<dbReference type="Pfam" id="PF03372">
    <property type="entry name" value="Exo_endo_phos"/>
    <property type="match status" value="1"/>
</dbReference>
<dbReference type="SUPFAM" id="SSF56219">
    <property type="entry name" value="DNase I-like"/>
    <property type="match status" value="1"/>
</dbReference>
<dbReference type="Pfam" id="PF14111">
    <property type="entry name" value="DUF4283"/>
    <property type="match status" value="1"/>
</dbReference>
<comment type="similarity">
    <text evidence="1">Belongs to the isochorismatase family.</text>
</comment>
<dbReference type="CDD" id="cd01650">
    <property type="entry name" value="RT_nLTR_like"/>
    <property type="match status" value="1"/>
</dbReference>
<dbReference type="Pfam" id="PF14392">
    <property type="entry name" value="zf-CCHC_4"/>
    <property type="match status" value="1"/>
</dbReference>
<evidence type="ECO:0000259" key="3">
    <source>
        <dbReference type="PROSITE" id="PS50878"/>
    </source>
</evidence>
<evidence type="ECO:0000256" key="2">
    <source>
        <dbReference type="SAM" id="MobiDB-lite"/>
    </source>
</evidence>
<accession>A0A2N9HIV4</accession>
<dbReference type="Pfam" id="PF00078">
    <property type="entry name" value="RVT_1"/>
    <property type="match status" value="1"/>
</dbReference>
<dbReference type="GO" id="GO:0008936">
    <property type="term" value="F:nicotinamidase activity"/>
    <property type="evidence" value="ECO:0007669"/>
    <property type="project" value="InterPro"/>
</dbReference>
<dbReference type="InterPro" id="IPR043502">
    <property type="entry name" value="DNA/RNA_pol_sf"/>
</dbReference>
<dbReference type="InterPro" id="IPR000868">
    <property type="entry name" value="Isochorismatase-like_dom"/>
</dbReference>
<dbReference type="InterPro" id="IPR036691">
    <property type="entry name" value="Endo/exonu/phosph_ase_sf"/>
</dbReference>
<dbReference type="GO" id="GO:0019365">
    <property type="term" value="P:pyridine nucleotide salvage"/>
    <property type="evidence" value="ECO:0007669"/>
    <property type="project" value="InterPro"/>
</dbReference>
<dbReference type="InterPro" id="IPR025558">
    <property type="entry name" value="DUF4283"/>
</dbReference>
<feature type="domain" description="Reverse transcriptase" evidence="3">
    <location>
        <begin position="673"/>
        <end position="950"/>
    </location>
</feature>
<dbReference type="Gene3D" id="3.40.50.850">
    <property type="entry name" value="Isochorismatase-like"/>
    <property type="match status" value="1"/>
</dbReference>
<protein>
    <recommendedName>
        <fullName evidence="3">Reverse transcriptase domain-containing protein</fullName>
    </recommendedName>
</protein>
<dbReference type="SUPFAM" id="SSF56672">
    <property type="entry name" value="DNA/RNA polymerases"/>
    <property type="match status" value="1"/>
</dbReference>
<dbReference type="EMBL" id="OIVN01003496">
    <property type="protein sequence ID" value="SPD11663.1"/>
    <property type="molecule type" value="Genomic_DNA"/>
</dbReference>
<reference evidence="4" key="1">
    <citation type="submission" date="2018-02" db="EMBL/GenBank/DDBJ databases">
        <authorList>
            <person name="Cohen D.B."/>
            <person name="Kent A.D."/>
        </authorList>
    </citation>
    <scope>NUCLEOTIDE SEQUENCE</scope>
</reference>
<dbReference type="InterPro" id="IPR036380">
    <property type="entry name" value="Isochorismatase-like_sf"/>
</dbReference>
<feature type="region of interest" description="Disordered" evidence="2">
    <location>
        <begin position="244"/>
        <end position="302"/>
    </location>
</feature>
<dbReference type="PROSITE" id="PS50878">
    <property type="entry name" value="RT_POL"/>
    <property type="match status" value="1"/>
</dbReference>
<name>A0A2N9HIV4_FAGSY</name>
<gene>
    <name evidence="4" type="ORF">FSB_LOCUS39545</name>
</gene>
<dbReference type="PANTHER" id="PTHR47297:SF3">
    <property type="entry name" value="NICOTINAMIDASE 1"/>
    <property type="match status" value="1"/>
</dbReference>
<dbReference type="InterPro" id="IPR025836">
    <property type="entry name" value="Zn_knuckle_CX2CX4HX4C"/>
</dbReference>
<proteinExistence type="inferred from homology"/>
<organism evidence="4">
    <name type="scientific">Fagus sylvatica</name>
    <name type="common">Beechnut</name>
    <dbReference type="NCBI Taxonomy" id="28930"/>
    <lineage>
        <taxon>Eukaryota</taxon>
        <taxon>Viridiplantae</taxon>
        <taxon>Streptophyta</taxon>
        <taxon>Embryophyta</taxon>
        <taxon>Tracheophyta</taxon>
        <taxon>Spermatophyta</taxon>
        <taxon>Magnoliopsida</taxon>
        <taxon>eudicotyledons</taxon>
        <taxon>Gunneridae</taxon>
        <taxon>Pentapetalae</taxon>
        <taxon>rosids</taxon>
        <taxon>fabids</taxon>
        <taxon>Fagales</taxon>
        <taxon>Fagaceae</taxon>
        <taxon>Fagus</taxon>
    </lineage>
</organism>
<dbReference type="SUPFAM" id="SSF52499">
    <property type="entry name" value="Isochorismatase-like hydrolases"/>
    <property type="match status" value="1"/>
</dbReference>
<dbReference type="InterPro" id="IPR005135">
    <property type="entry name" value="Endo/exonuclease/phosphatase"/>
</dbReference>
<dbReference type="PANTHER" id="PTHR47297">
    <property type="match status" value="1"/>
</dbReference>
<dbReference type="InterPro" id="IPR000477">
    <property type="entry name" value="RT_dom"/>
</dbReference>
<evidence type="ECO:0000313" key="4">
    <source>
        <dbReference type="EMBL" id="SPD11663.1"/>
    </source>
</evidence>
<feature type="compositionally biased region" description="Basic and acidic residues" evidence="2">
    <location>
        <begin position="251"/>
        <end position="260"/>
    </location>
</feature>
<evidence type="ECO:0000256" key="1">
    <source>
        <dbReference type="ARBA" id="ARBA00006336"/>
    </source>
</evidence>
<sequence>MEELISKTRKISCADNRLELPTSQTNPTRGFSLIGKILSTKGFNGNAVQEIVTKAWNPKSVLKVTPVERNLFTFVFEQEEDRFSAFNKRPWTIKGAHLILKDWSEELAWEEVDFTRSMFWIQVHGVPRSWKCKENLERIGMKAGIVQEVEHSRDNEYQWQRYSRVRVDIEVSKPLMSGFFLPREGLKDLWIGLKFEKLPELCCKCGVLGHETRSCDLIPETLSNEHGFLFRSYGPWLKTDNDLSPSGIYKRPPEYERPPELDTTASEGDTDMSESRPSKNTVASNVHKRHVEGTGQNKDSETSKMAVGVLTETQETGELPKTALSQWSGWRWKLLIGRGCKATPPPPMKLLSLNCHGLGNPETVQELQTLVKVEVPQVVFVMETRLDVRSIEWLRIKLGFHGALGVNRARFGGGLALLWSNEVSVQIQSYSPSHIDAEILPNDGASWRFTGFYGNPDHHRQIESWDLLRRLGSDSSLPWMICGDFNEIVDNGEKLGFRSRPQRQMRIFREALSDCRLEDLGYQGPKFTWCNMQNNEDVVFARLDRGGQLLVSSERKHHFRFEATWIKRDNCEEVIRSAWAHPQHGTKMFCLCQKIKAYRVALLQWSKQGIFSLPRTIKALKTNLCDIDTHIQENWQDQARLAERNEIRKELNHLISQEEIYWRQRSRISWMKDGDRNTKFFHECIPNVVSLVDRVVSDEMNHRLVKDFDAEEVRRALFQIHPTKALGPDGMSAIFFQHFWHIVGEDFTKAILDYLNTGHNILVAFESLHYMKNKRKRKSTHMAAKLDMSKAYDRMEWGYLEAIMVKMGFHERWVSLIMNCLTSVRYAVLFNGSTAETFLPTRAIRQGDPLSPYLFLLCAEGLTALLRKADLDFSLRGIAVCRNGPRVTHLMFADDCMLFFRANIEECQVVIDILSQYEEASGQKLNNDKTSIFYNSNTPHDTRIAIGNLLGAPNSNSIERYLGLPPFLGRSKIKAFEDLSMKVWKKLKGWKEKLLSQAGKEILIKAVTQALPVYAMSCFQIPDGICASINSMNSNFWWGQRNKERRMHWKKWETMCLSKKEGGMGFRNLKLFNQVLLAKQCWRLLHNPNTLIGQIFKARYFPSSSFMEASIPNHSSFTWRSIAQARKVITMGSRWCVGDGESISIWNDKWIPTNGGQKVISPMSRLQENAKDVFGSKCLPDARGGLKSKGVRDFIDNPKMEVCGEAPETREHLFMECQAVSNAWRAFPTYSSTLQPGMSFVDWIEEIFAKLSQPEIEIFCTTAWFIWRHRNEVWTGTGPREASQISTKATRYAIEFLEVTSEAPSKLRHPKKERKIEWLRQRLSYLKNELPVEQQSLVLSGDVKTGLVLVDIVNGFCTVGAGIFAPRQPDEQISGMVDESVKLARIFCENKWPIFALLDSHHPDIPEHPFPPHCIVGTNEAKLVPALQWLENEPNATLRCKDCIDGFLGSIEKDGSNVFVDWVRNNQIEKELMHHIGLYIAKSRGAKVVSEVSVGALREP</sequence>
<dbReference type="InterPro" id="IPR044717">
    <property type="entry name" value="NIC1"/>
</dbReference>
<dbReference type="Gene3D" id="3.60.10.10">
    <property type="entry name" value="Endonuclease/exonuclease/phosphatase"/>
    <property type="match status" value="1"/>
</dbReference>
<dbReference type="Pfam" id="PF00857">
    <property type="entry name" value="Isochorismatase"/>
    <property type="match status" value="1"/>
</dbReference>